<reference evidence="1 2" key="1">
    <citation type="submission" date="2018-03" db="EMBL/GenBank/DDBJ databases">
        <title>Genomic Encyclopedia of Archaeal and Bacterial Type Strains, Phase II (KMG-II): from individual species to whole genera.</title>
        <authorList>
            <person name="Goeker M."/>
        </authorList>
    </citation>
    <scope>NUCLEOTIDE SEQUENCE [LARGE SCALE GENOMIC DNA]</scope>
    <source>
        <strain evidence="1 2">DSM 45312</strain>
    </source>
</reference>
<dbReference type="Proteomes" id="UP000240542">
    <property type="component" value="Unassembled WGS sequence"/>
</dbReference>
<protein>
    <submittedName>
        <fullName evidence="1">Uncharacterized protein</fullName>
    </submittedName>
</protein>
<dbReference type="EMBL" id="PYGA01000012">
    <property type="protein sequence ID" value="PSK96227.1"/>
    <property type="molecule type" value="Genomic_DNA"/>
</dbReference>
<sequence>MGTSFPPEWNPAMHFAVRGSADPAWMLAVETAQQQIRHRWPDLSFADLSNNSHVLLSLVALCALAAPDRIRGHDEELEALLADSDLEMRLMESLAAAGYPVGPRAGGDAGVRSAWDLVTRASPTLGTHPLQEHADTLLTRTARHRVQEQPLVHPLDAVVLRNEPFNQARAPWPGEAWQVEVDVQCVLDVDPGDITFHVVLDADRDRLGPWDFWSVDDWGSAALLTRAPTGVSTDIWLAEQSAATGHTMLAVQTGPTRLRCVHSNTGHRLPRQPDPAWPRRSFFTATCQGANEPHVPVQAWLAVLSSWPDAAVGREAAPGRRSTQTRWQDLREVVLHTPEGRTRVLLGEDSTAPARG</sequence>
<accession>A0A2P8DG81</accession>
<comment type="caution">
    <text evidence="1">The sequence shown here is derived from an EMBL/GenBank/DDBJ whole genome shotgun (WGS) entry which is preliminary data.</text>
</comment>
<evidence type="ECO:0000313" key="2">
    <source>
        <dbReference type="Proteomes" id="UP000240542"/>
    </source>
</evidence>
<dbReference type="RefSeq" id="WP_146165592.1">
    <property type="nucleotide sequence ID" value="NZ_PYGA01000012.1"/>
</dbReference>
<proteinExistence type="predicted"/>
<keyword evidence="2" id="KW-1185">Reference proteome</keyword>
<dbReference type="OrthoDB" id="5192901at2"/>
<name>A0A2P8DG81_9ACTN</name>
<dbReference type="AlphaFoldDB" id="A0A2P8DG81"/>
<organism evidence="1 2">
    <name type="scientific">Murinocardiopsis flavida</name>
    <dbReference type="NCBI Taxonomy" id="645275"/>
    <lineage>
        <taxon>Bacteria</taxon>
        <taxon>Bacillati</taxon>
        <taxon>Actinomycetota</taxon>
        <taxon>Actinomycetes</taxon>
        <taxon>Streptosporangiales</taxon>
        <taxon>Nocardiopsidaceae</taxon>
        <taxon>Murinocardiopsis</taxon>
    </lineage>
</organism>
<evidence type="ECO:0000313" key="1">
    <source>
        <dbReference type="EMBL" id="PSK96227.1"/>
    </source>
</evidence>
<gene>
    <name evidence="1" type="ORF">CLV63_112109</name>
</gene>